<reference evidence="1 2" key="1">
    <citation type="submission" date="2023-03" db="EMBL/GenBank/DDBJ databases">
        <title>Description of Hydrogenimonas sp. ISO32.</title>
        <authorList>
            <person name="Mino S."/>
            <person name="Fukazawa S."/>
            <person name="Sawabe T."/>
        </authorList>
    </citation>
    <scope>NUCLEOTIDE SEQUENCE [LARGE SCALE GENOMIC DNA]</scope>
    <source>
        <strain evidence="1 2">ISO32</strain>
        <plasmid evidence="1 2">pISO32_1</plasmid>
    </source>
</reference>
<evidence type="ECO:0000313" key="2">
    <source>
        <dbReference type="Proteomes" id="UP001321445"/>
    </source>
</evidence>
<evidence type="ECO:0000313" key="1">
    <source>
        <dbReference type="EMBL" id="BDY14021.1"/>
    </source>
</evidence>
<name>A0ABM8FPP8_9BACT</name>
<protein>
    <submittedName>
        <fullName evidence="1">Uncharacterized protein</fullName>
    </submittedName>
</protein>
<sequence>MQIAVRGEGPTDMGRNNGGVFQEGPMVTIIRNLACYHNLIEWCFGGVKEGVVTFKLIEKGEIENSKEERKKMVVRGAKERGMLTKKFFRHAEAFASIAKMMEADMAIFFTDADKESWEERYRSIKEGLKLGGFEKTGVPMVPNKISEAWLLCCDNPAQNCVKLESLPTGDESHPKNPKRMIKDMGKDPYQIASECDPNLIDMPSFNRFRDDFTDAVNAYCNWMICE</sequence>
<gene>
    <name evidence="1" type="ORF">HCR_23340</name>
</gene>
<accession>A0ABM8FPP8</accession>
<dbReference type="RefSeq" id="WP_286338081.1">
    <property type="nucleotide sequence ID" value="NZ_AP027371.1"/>
</dbReference>
<keyword evidence="1" id="KW-0614">Plasmid</keyword>
<proteinExistence type="predicted"/>
<keyword evidence="2" id="KW-1185">Reference proteome</keyword>
<dbReference type="EMBL" id="AP027371">
    <property type="protein sequence ID" value="BDY14021.1"/>
    <property type="molecule type" value="Genomic_DNA"/>
</dbReference>
<geneLocation type="plasmid" evidence="1 2">
    <name>pISO32_1</name>
</geneLocation>
<dbReference type="Proteomes" id="UP001321445">
    <property type="component" value="Plasmid pISO32_1"/>
</dbReference>
<organism evidence="1 2">
    <name type="scientific">Hydrogenimonas cancrithermarum</name>
    <dbReference type="NCBI Taxonomy" id="2993563"/>
    <lineage>
        <taxon>Bacteria</taxon>
        <taxon>Pseudomonadati</taxon>
        <taxon>Campylobacterota</taxon>
        <taxon>Epsilonproteobacteria</taxon>
        <taxon>Campylobacterales</taxon>
        <taxon>Hydrogenimonadaceae</taxon>
        <taxon>Hydrogenimonas</taxon>
    </lineage>
</organism>